<evidence type="ECO:0000256" key="6">
    <source>
        <dbReference type="ARBA" id="ARBA00022989"/>
    </source>
</evidence>
<evidence type="ECO:0000256" key="5">
    <source>
        <dbReference type="ARBA" id="ARBA00022927"/>
    </source>
</evidence>
<comment type="function">
    <text evidence="9">Part of the twin-arginine translocation (Tat) system that transports large folded proteins containing a characteristic twin-arginine motif in their signal peptide across membranes. Together with TatC, TatB is part of a receptor directly interacting with Tat signal peptides. TatB may form an oligomeric binding site that transiently accommodates folded Tat precursor proteins before their translocation.</text>
</comment>
<dbReference type="Pfam" id="PF02416">
    <property type="entry name" value="TatA_B_E"/>
    <property type="match status" value="1"/>
</dbReference>
<keyword evidence="8 9" id="KW-0472">Membrane</keyword>
<feature type="transmembrane region" description="Helical" evidence="11">
    <location>
        <begin position="6"/>
        <end position="22"/>
    </location>
</feature>
<keyword evidence="5 9" id="KW-0653">Protein transport</keyword>
<dbReference type="NCBIfam" id="TIGR01410">
    <property type="entry name" value="tatB"/>
    <property type="match status" value="1"/>
</dbReference>
<comment type="subunit">
    <text evidence="9">The Tat system comprises two distinct complexes: a TatABC complex, containing multiple copies of TatA, TatB and TatC subunits, and a separate TatA complex, containing only TatA subunits. Substrates initially bind to the TatABC complex, which probably triggers association of the separate TatA complex to form the active translocon.</text>
</comment>
<organism evidence="12 13">
    <name type="scientific">Altericroceibacterium indicum</name>
    <dbReference type="NCBI Taxonomy" id="374177"/>
    <lineage>
        <taxon>Bacteria</taxon>
        <taxon>Pseudomonadati</taxon>
        <taxon>Pseudomonadota</taxon>
        <taxon>Alphaproteobacteria</taxon>
        <taxon>Sphingomonadales</taxon>
        <taxon>Erythrobacteraceae</taxon>
        <taxon>Altericroceibacterium</taxon>
    </lineage>
</organism>
<dbReference type="PRINTS" id="PR01506">
    <property type="entry name" value="TATBPROTEIN"/>
</dbReference>
<comment type="caution">
    <text evidence="12">The sequence shown here is derived from an EMBL/GenBank/DDBJ whole genome shotgun (WGS) entry which is preliminary data.</text>
</comment>
<gene>
    <name evidence="9 12" type="primary">tatB</name>
    <name evidence="12" type="ORF">GRI39_06580</name>
</gene>
<dbReference type="EMBL" id="WTYQ01000002">
    <property type="protein sequence ID" value="MXP25707.1"/>
    <property type="molecule type" value="Genomic_DNA"/>
</dbReference>
<keyword evidence="7 9" id="KW-0811">Translocation</keyword>
<dbReference type="RefSeq" id="WP_160738907.1">
    <property type="nucleotide sequence ID" value="NZ_WTYQ01000002.1"/>
</dbReference>
<evidence type="ECO:0000256" key="8">
    <source>
        <dbReference type="ARBA" id="ARBA00023136"/>
    </source>
</evidence>
<proteinExistence type="inferred from homology"/>
<evidence type="ECO:0000256" key="1">
    <source>
        <dbReference type="ARBA" id="ARBA00004167"/>
    </source>
</evidence>
<evidence type="ECO:0000256" key="3">
    <source>
        <dbReference type="ARBA" id="ARBA00022475"/>
    </source>
</evidence>
<evidence type="ECO:0000256" key="9">
    <source>
        <dbReference type="HAMAP-Rule" id="MF_00237"/>
    </source>
</evidence>
<protein>
    <recommendedName>
        <fullName evidence="9">Sec-independent protein translocase protein TatB</fullName>
    </recommendedName>
</protein>
<evidence type="ECO:0000313" key="12">
    <source>
        <dbReference type="EMBL" id="MXP25707.1"/>
    </source>
</evidence>
<dbReference type="PANTHER" id="PTHR33162:SF1">
    <property type="entry name" value="SEC-INDEPENDENT PROTEIN TRANSLOCASE PROTEIN TATA, CHLOROPLASTIC"/>
    <property type="match status" value="1"/>
</dbReference>
<keyword evidence="2 9" id="KW-0813">Transport</keyword>
<evidence type="ECO:0000256" key="4">
    <source>
        <dbReference type="ARBA" id="ARBA00022692"/>
    </source>
</evidence>
<dbReference type="InterPro" id="IPR003369">
    <property type="entry name" value="TatA/B/E"/>
</dbReference>
<accession>A0A845A844</accession>
<keyword evidence="3 9" id="KW-1003">Cell membrane</keyword>
<evidence type="ECO:0000256" key="10">
    <source>
        <dbReference type="SAM" id="MobiDB-lite"/>
    </source>
</evidence>
<dbReference type="OrthoDB" id="7206969at2"/>
<dbReference type="Proteomes" id="UP000460561">
    <property type="component" value="Unassembled WGS sequence"/>
</dbReference>
<feature type="region of interest" description="Disordered" evidence="10">
    <location>
        <begin position="75"/>
        <end position="165"/>
    </location>
</feature>
<dbReference type="InterPro" id="IPR018448">
    <property type="entry name" value="TatB"/>
</dbReference>
<dbReference type="GO" id="GO:0033281">
    <property type="term" value="C:TAT protein transport complex"/>
    <property type="evidence" value="ECO:0007669"/>
    <property type="project" value="UniProtKB-UniRule"/>
</dbReference>
<name>A0A845A844_9SPHN</name>
<dbReference type="GO" id="GO:0043953">
    <property type="term" value="P:protein transport by the Tat complex"/>
    <property type="evidence" value="ECO:0007669"/>
    <property type="project" value="UniProtKB-UniRule"/>
</dbReference>
<dbReference type="HAMAP" id="MF_00237">
    <property type="entry name" value="TatB"/>
    <property type="match status" value="1"/>
</dbReference>
<sequence length="165" mass="17639">MLDIGASELLMIVIVAILVIGPKDMPMALRQAGRWIGKIRRVSNHFRTGLDAMIREAEMEDMEKKWREQNAKIMAENPSPPMTEMEAGAVPVSSTGHAVDDADPKAMPSPDDSAGAGAESRALPKPQVDAPVTEPAATDPAKQPNVTETLSNGEKLPLDQASSKS</sequence>
<evidence type="ECO:0000256" key="7">
    <source>
        <dbReference type="ARBA" id="ARBA00023010"/>
    </source>
</evidence>
<keyword evidence="13" id="KW-1185">Reference proteome</keyword>
<dbReference type="PANTHER" id="PTHR33162">
    <property type="entry name" value="SEC-INDEPENDENT PROTEIN TRANSLOCASE PROTEIN TATA, CHLOROPLASTIC"/>
    <property type="match status" value="1"/>
</dbReference>
<evidence type="ECO:0000256" key="11">
    <source>
        <dbReference type="SAM" id="Phobius"/>
    </source>
</evidence>
<comment type="subcellular location">
    <subcellularLocation>
        <location evidence="9">Cell membrane</location>
        <topology evidence="9">Single-pass membrane protein</topology>
    </subcellularLocation>
    <subcellularLocation>
        <location evidence="1">Membrane</location>
        <topology evidence="1">Single-pass membrane protein</topology>
    </subcellularLocation>
</comment>
<dbReference type="GO" id="GO:0008320">
    <property type="term" value="F:protein transmembrane transporter activity"/>
    <property type="evidence" value="ECO:0007669"/>
    <property type="project" value="UniProtKB-UniRule"/>
</dbReference>
<keyword evidence="6 9" id="KW-1133">Transmembrane helix</keyword>
<dbReference type="AlphaFoldDB" id="A0A845A844"/>
<comment type="similarity">
    <text evidence="9">Belongs to the TatB family.</text>
</comment>
<keyword evidence="4 9" id="KW-0812">Transmembrane</keyword>
<evidence type="ECO:0000313" key="13">
    <source>
        <dbReference type="Proteomes" id="UP000460561"/>
    </source>
</evidence>
<evidence type="ECO:0000256" key="2">
    <source>
        <dbReference type="ARBA" id="ARBA00022448"/>
    </source>
</evidence>
<dbReference type="Gene3D" id="1.20.5.3310">
    <property type="match status" value="1"/>
</dbReference>
<reference evidence="12 13" key="1">
    <citation type="submission" date="2019-12" db="EMBL/GenBank/DDBJ databases">
        <title>Genomic-based taxomic classification of the family Erythrobacteraceae.</title>
        <authorList>
            <person name="Xu L."/>
        </authorList>
    </citation>
    <scope>NUCLEOTIDE SEQUENCE [LARGE SCALE GENOMIC DNA]</scope>
    <source>
        <strain evidence="12 13">DSM 18604</strain>
    </source>
</reference>